<name>A0A540VEM7_9GAMM</name>
<evidence type="ECO:0000313" key="2">
    <source>
        <dbReference type="Proteomes" id="UP000315400"/>
    </source>
</evidence>
<gene>
    <name evidence="1" type="ORF">FKY71_17260</name>
</gene>
<sequence>MNPWHKTSQESSTSSNLTDMGWVAARSHGFAVVNSLVGPYVAGWEAAVKACGVAAAKLQGYSGTPHLVSGRK</sequence>
<accession>A0A540VEM7</accession>
<comment type="caution">
    <text evidence="1">The sequence shown here is derived from an EMBL/GenBank/DDBJ whole genome shotgun (WGS) entry which is preliminary data.</text>
</comment>
<proteinExistence type="predicted"/>
<dbReference type="Proteomes" id="UP000315400">
    <property type="component" value="Unassembled WGS sequence"/>
</dbReference>
<organism evidence="1 2">
    <name type="scientific">Spiribacter salinus</name>
    <dbReference type="NCBI Taxonomy" id="1335746"/>
    <lineage>
        <taxon>Bacteria</taxon>
        <taxon>Pseudomonadati</taxon>
        <taxon>Pseudomonadota</taxon>
        <taxon>Gammaproteobacteria</taxon>
        <taxon>Chromatiales</taxon>
        <taxon>Ectothiorhodospiraceae</taxon>
        <taxon>Spiribacter</taxon>
    </lineage>
</organism>
<protein>
    <submittedName>
        <fullName evidence="1">Uncharacterized protein</fullName>
    </submittedName>
</protein>
<reference evidence="1 2" key="1">
    <citation type="submission" date="2019-06" db="EMBL/GenBank/DDBJ databases">
        <title>Metagenome assembled Genome of Spiribacter salinus SL48-SHIP from the microbial mat of Salt Lake 48 (Novosibirsk region, Russia).</title>
        <authorList>
            <person name="Shipova A."/>
            <person name="Rozanov A.S."/>
            <person name="Bryanskaya A.V."/>
            <person name="Peltek S.E."/>
        </authorList>
    </citation>
    <scope>NUCLEOTIDE SEQUENCE [LARGE SCALE GENOMIC DNA]</scope>
    <source>
        <strain evidence="1">SL48-SHIP-2</strain>
    </source>
</reference>
<evidence type="ECO:0000313" key="1">
    <source>
        <dbReference type="EMBL" id="TQE95218.1"/>
    </source>
</evidence>
<dbReference type="EMBL" id="VIFK01000389">
    <property type="protein sequence ID" value="TQE95218.1"/>
    <property type="molecule type" value="Genomic_DNA"/>
</dbReference>
<dbReference type="AlphaFoldDB" id="A0A540VEM7"/>